<dbReference type="OrthoDB" id="10376632at2759"/>
<dbReference type="Proteomes" id="UP000439903">
    <property type="component" value="Unassembled WGS sequence"/>
</dbReference>
<name>A0A8H3X9J1_GIGMA</name>
<keyword evidence="1" id="KW-0472">Membrane</keyword>
<dbReference type="EMBL" id="WTPW01001632">
    <property type="protein sequence ID" value="KAF0424761.1"/>
    <property type="molecule type" value="Genomic_DNA"/>
</dbReference>
<evidence type="ECO:0000256" key="1">
    <source>
        <dbReference type="SAM" id="Phobius"/>
    </source>
</evidence>
<gene>
    <name evidence="2" type="ORF">F8M41_006452</name>
</gene>
<keyword evidence="3" id="KW-1185">Reference proteome</keyword>
<comment type="caution">
    <text evidence="2">The sequence shown here is derived from an EMBL/GenBank/DDBJ whole genome shotgun (WGS) entry which is preliminary data.</text>
</comment>
<evidence type="ECO:0000313" key="3">
    <source>
        <dbReference type="Proteomes" id="UP000439903"/>
    </source>
</evidence>
<dbReference type="AlphaFoldDB" id="A0A8H3X9J1"/>
<protein>
    <submittedName>
        <fullName evidence="2">Uncharacterized protein</fullName>
    </submittedName>
</protein>
<keyword evidence="1" id="KW-1133">Transmembrane helix</keyword>
<accession>A0A8H3X9J1</accession>
<reference evidence="2 3" key="1">
    <citation type="journal article" date="2019" name="Environ. Microbiol.">
        <title>At the nexus of three kingdoms: the genome of the mycorrhizal fungus Gigaspora margarita provides insights into plant, endobacterial and fungal interactions.</title>
        <authorList>
            <person name="Venice F."/>
            <person name="Ghignone S."/>
            <person name="Salvioli di Fossalunga A."/>
            <person name="Amselem J."/>
            <person name="Novero M."/>
            <person name="Xianan X."/>
            <person name="Sedzielewska Toro K."/>
            <person name="Morin E."/>
            <person name="Lipzen A."/>
            <person name="Grigoriev I.V."/>
            <person name="Henrissat B."/>
            <person name="Martin F.M."/>
            <person name="Bonfante P."/>
        </authorList>
    </citation>
    <scope>NUCLEOTIDE SEQUENCE [LARGE SCALE GENOMIC DNA]</scope>
    <source>
        <strain evidence="2 3">BEG34</strain>
    </source>
</reference>
<keyword evidence="1" id="KW-0812">Transmembrane</keyword>
<organism evidence="2 3">
    <name type="scientific">Gigaspora margarita</name>
    <dbReference type="NCBI Taxonomy" id="4874"/>
    <lineage>
        <taxon>Eukaryota</taxon>
        <taxon>Fungi</taxon>
        <taxon>Fungi incertae sedis</taxon>
        <taxon>Mucoromycota</taxon>
        <taxon>Glomeromycotina</taxon>
        <taxon>Glomeromycetes</taxon>
        <taxon>Diversisporales</taxon>
        <taxon>Gigasporaceae</taxon>
        <taxon>Gigaspora</taxon>
    </lineage>
</organism>
<sequence length="88" mass="10375">MFSYIHNFSQYQSYQRLEEGLSESSRMPYTNEKVEDLTSNVNYEEIDQLDSWYYFLMGKGIVAIIWILIILAILLTSGLNENKNLVIR</sequence>
<evidence type="ECO:0000313" key="2">
    <source>
        <dbReference type="EMBL" id="KAF0424761.1"/>
    </source>
</evidence>
<feature type="transmembrane region" description="Helical" evidence="1">
    <location>
        <begin position="52"/>
        <end position="75"/>
    </location>
</feature>
<proteinExistence type="predicted"/>